<evidence type="ECO:0000313" key="12">
    <source>
        <dbReference type="EMBL" id="KAH9381974.1"/>
    </source>
</evidence>
<dbReference type="GO" id="GO:0005886">
    <property type="term" value="C:plasma membrane"/>
    <property type="evidence" value="ECO:0007669"/>
    <property type="project" value="UniProtKB-SubCell"/>
</dbReference>
<evidence type="ECO:0000313" key="13">
    <source>
        <dbReference type="Proteomes" id="UP000821853"/>
    </source>
</evidence>
<keyword evidence="9 11" id="KW-0472">Membrane</keyword>
<feature type="transmembrane region" description="Helical" evidence="11">
    <location>
        <begin position="6"/>
        <end position="26"/>
    </location>
</feature>
<comment type="subcellular location">
    <subcellularLocation>
        <location evidence="1">Cell membrane</location>
        <topology evidence="1">Multi-pass membrane protein</topology>
    </subcellularLocation>
</comment>
<keyword evidence="6 11" id="KW-1133">Transmembrane helix</keyword>
<feature type="transmembrane region" description="Helical" evidence="11">
    <location>
        <begin position="79"/>
        <end position="98"/>
    </location>
</feature>
<comment type="caution">
    <text evidence="12">The sequence shown here is derived from an EMBL/GenBank/DDBJ whole genome shotgun (WGS) entry which is preliminary data.</text>
</comment>
<feature type="transmembrane region" description="Helical" evidence="11">
    <location>
        <begin position="47"/>
        <end position="73"/>
    </location>
</feature>
<dbReference type="PANTHER" id="PTHR42985">
    <property type="entry name" value="SODIUM-COUPLED MONOCARBOXYLATE TRANSPORTER"/>
    <property type="match status" value="1"/>
</dbReference>
<evidence type="ECO:0000256" key="10">
    <source>
        <dbReference type="ARBA" id="ARBA00023201"/>
    </source>
</evidence>
<name>A0A9J6GU37_HAELO</name>
<dbReference type="VEuPathDB" id="VectorBase:HLOH_046573"/>
<gene>
    <name evidence="12" type="ORF">HPB48_007312</name>
</gene>
<keyword evidence="4" id="KW-1003">Cell membrane</keyword>
<dbReference type="OrthoDB" id="6508424at2759"/>
<dbReference type="Proteomes" id="UP000821853">
    <property type="component" value="Chromosome 9"/>
</dbReference>
<dbReference type="AlphaFoldDB" id="A0A9J6GU37"/>
<dbReference type="EMBL" id="JABSTR010000011">
    <property type="protein sequence ID" value="KAH9381974.1"/>
    <property type="molecule type" value="Genomic_DNA"/>
</dbReference>
<dbReference type="GO" id="GO:0015293">
    <property type="term" value="F:symporter activity"/>
    <property type="evidence" value="ECO:0007669"/>
    <property type="project" value="TreeGrafter"/>
</dbReference>
<evidence type="ECO:0000256" key="8">
    <source>
        <dbReference type="ARBA" id="ARBA00023065"/>
    </source>
</evidence>
<evidence type="ECO:0000256" key="2">
    <source>
        <dbReference type="ARBA" id="ARBA00006434"/>
    </source>
</evidence>
<keyword evidence="13" id="KW-1185">Reference proteome</keyword>
<comment type="similarity">
    <text evidence="2">Belongs to the sodium:solute symporter (SSF) (TC 2.A.21) family.</text>
</comment>
<evidence type="ECO:0000256" key="9">
    <source>
        <dbReference type="ARBA" id="ARBA00023136"/>
    </source>
</evidence>
<evidence type="ECO:0000256" key="7">
    <source>
        <dbReference type="ARBA" id="ARBA00023053"/>
    </source>
</evidence>
<proteinExistence type="inferred from homology"/>
<dbReference type="PROSITE" id="PS50283">
    <property type="entry name" value="NA_SOLUT_SYMP_3"/>
    <property type="match status" value="1"/>
</dbReference>
<evidence type="ECO:0000256" key="11">
    <source>
        <dbReference type="SAM" id="Phobius"/>
    </source>
</evidence>
<evidence type="ECO:0000256" key="3">
    <source>
        <dbReference type="ARBA" id="ARBA00022448"/>
    </source>
</evidence>
<keyword evidence="5 11" id="KW-0812">Transmembrane</keyword>
<dbReference type="InterPro" id="IPR051163">
    <property type="entry name" value="Sodium:Solute_Symporter_SSF"/>
</dbReference>
<keyword evidence="10" id="KW-0739">Sodium transport</keyword>
<evidence type="ECO:0008006" key="14">
    <source>
        <dbReference type="Google" id="ProtNLM"/>
    </source>
</evidence>
<protein>
    <recommendedName>
        <fullName evidence="14">Sodium-dependent multivitamin transporter</fullName>
    </recommendedName>
</protein>
<dbReference type="Gene3D" id="1.20.1730.10">
    <property type="entry name" value="Sodium/glucose cotransporter"/>
    <property type="match status" value="1"/>
</dbReference>
<keyword evidence="3" id="KW-0813">Transport</keyword>
<dbReference type="GO" id="GO:0006814">
    <property type="term" value="P:sodium ion transport"/>
    <property type="evidence" value="ECO:0007669"/>
    <property type="project" value="UniProtKB-KW"/>
</dbReference>
<evidence type="ECO:0000256" key="4">
    <source>
        <dbReference type="ARBA" id="ARBA00022475"/>
    </source>
</evidence>
<evidence type="ECO:0000256" key="6">
    <source>
        <dbReference type="ARBA" id="ARBA00022989"/>
    </source>
</evidence>
<accession>A0A9J6GU37</accession>
<evidence type="ECO:0000256" key="1">
    <source>
        <dbReference type="ARBA" id="ARBA00004651"/>
    </source>
</evidence>
<organism evidence="12 13">
    <name type="scientific">Haemaphysalis longicornis</name>
    <name type="common">Bush tick</name>
    <dbReference type="NCBI Taxonomy" id="44386"/>
    <lineage>
        <taxon>Eukaryota</taxon>
        <taxon>Metazoa</taxon>
        <taxon>Ecdysozoa</taxon>
        <taxon>Arthropoda</taxon>
        <taxon>Chelicerata</taxon>
        <taxon>Arachnida</taxon>
        <taxon>Acari</taxon>
        <taxon>Parasitiformes</taxon>
        <taxon>Ixodida</taxon>
        <taxon>Ixodoidea</taxon>
        <taxon>Ixodidae</taxon>
        <taxon>Haemaphysalinae</taxon>
        <taxon>Haemaphysalis</taxon>
    </lineage>
</organism>
<evidence type="ECO:0000256" key="5">
    <source>
        <dbReference type="ARBA" id="ARBA00022692"/>
    </source>
</evidence>
<keyword evidence="8" id="KW-0406">Ion transport</keyword>
<keyword evidence="7" id="KW-0915">Sodium</keyword>
<reference evidence="12 13" key="1">
    <citation type="journal article" date="2020" name="Cell">
        <title>Large-Scale Comparative Analyses of Tick Genomes Elucidate Their Genetic Diversity and Vector Capacities.</title>
        <authorList>
            <consortium name="Tick Genome and Microbiome Consortium (TIGMIC)"/>
            <person name="Jia N."/>
            <person name="Wang J."/>
            <person name="Shi W."/>
            <person name="Du L."/>
            <person name="Sun Y."/>
            <person name="Zhan W."/>
            <person name="Jiang J.F."/>
            <person name="Wang Q."/>
            <person name="Zhang B."/>
            <person name="Ji P."/>
            <person name="Bell-Sakyi L."/>
            <person name="Cui X.M."/>
            <person name="Yuan T.T."/>
            <person name="Jiang B.G."/>
            <person name="Yang W.F."/>
            <person name="Lam T.T."/>
            <person name="Chang Q.C."/>
            <person name="Ding S.J."/>
            <person name="Wang X.J."/>
            <person name="Zhu J.G."/>
            <person name="Ruan X.D."/>
            <person name="Zhao L."/>
            <person name="Wei J.T."/>
            <person name="Ye R.Z."/>
            <person name="Que T.C."/>
            <person name="Du C.H."/>
            <person name="Zhou Y.H."/>
            <person name="Cheng J.X."/>
            <person name="Dai P.F."/>
            <person name="Guo W.B."/>
            <person name="Han X.H."/>
            <person name="Huang E.J."/>
            <person name="Li L.F."/>
            <person name="Wei W."/>
            <person name="Gao Y.C."/>
            <person name="Liu J.Z."/>
            <person name="Shao H.Z."/>
            <person name="Wang X."/>
            <person name="Wang C.C."/>
            <person name="Yang T.C."/>
            <person name="Huo Q.B."/>
            <person name="Li W."/>
            <person name="Chen H.Y."/>
            <person name="Chen S.E."/>
            <person name="Zhou L.G."/>
            <person name="Ni X.B."/>
            <person name="Tian J.H."/>
            <person name="Sheng Y."/>
            <person name="Liu T."/>
            <person name="Pan Y.S."/>
            <person name="Xia L.Y."/>
            <person name="Li J."/>
            <person name="Zhao F."/>
            <person name="Cao W.C."/>
        </authorList>
    </citation>
    <scope>NUCLEOTIDE SEQUENCE [LARGE SCALE GENOMIC DNA]</scope>
    <source>
        <strain evidence="12">HaeL-2018</strain>
    </source>
</reference>
<dbReference type="InterPro" id="IPR038377">
    <property type="entry name" value="Na/Glc_symporter_sf"/>
</dbReference>
<dbReference type="PANTHER" id="PTHR42985:SF40">
    <property type="entry name" value="LD47995P-RELATED"/>
    <property type="match status" value="1"/>
</dbReference>
<dbReference type="InterPro" id="IPR001734">
    <property type="entry name" value="Na/solute_symporter"/>
</dbReference>
<sequence>MASVIEYVVFGVLMAINFGLGLYFSLRRMARSAHTPVEVFLGSRALRVIPLAASVVATLVSSTGVVGFTGHFYAHGFHLLWHGPTCIAMALVAGRLFLPVMYGMRVTSIFEVSL</sequence>